<dbReference type="InterPro" id="IPR005198">
    <property type="entry name" value="Glyco_hydro_76"/>
</dbReference>
<evidence type="ECO:0000256" key="6">
    <source>
        <dbReference type="ARBA" id="ARBA00022801"/>
    </source>
</evidence>
<dbReference type="OrthoDB" id="4187847at2759"/>
<comment type="similarity">
    <text evidence="3 10">Belongs to the glycosyl hydrolase 76 family.</text>
</comment>
<dbReference type="KEGG" id="pchm:VFPPC_07639"/>
<comment type="subcellular location">
    <subcellularLocation>
        <location evidence="2">Endomembrane system</location>
    </subcellularLocation>
</comment>
<proteinExistence type="inferred from homology"/>
<accession>A0A179FLD2</accession>
<keyword evidence="7" id="KW-0472">Membrane</keyword>
<comment type="catalytic activity">
    <reaction evidence="1 10">
        <text>Random hydrolysis of (1-&gt;6)-alpha-D-mannosidic linkages in unbranched (1-&gt;6)-mannans.</text>
        <dbReference type="EC" id="3.2.1.101"/>
    </reaction>
</comment>
<dbReference type="AlphaFoldDB" id="A0A179FLD2"/>
<sequence length="482" mass="52667">MKFMRSLSAATVAVSGATAPNALKVTSQISIRNVAATIAYETMVYYKGNTTDPTSREFGNVQKPYYWWVAGALWGALLDYYHYTSDPSYNGVIIQALLAPTNLGADNYQPPEHADEEGNDDLFFWGSAVLSAAERNFPQPNSELPSWLDISDNIFNELVGRWDTQHCGGGLFWQISPDNPNGMTYKNSVSNGGFFQLSARLARATGNKNDTYLNWAEKIWDWTAEMGILDNSTYRVYDGASIDTNCKGVTQKSFSYTTGIFLYGAAVMTNVTGDEKWLQRTQKLLDQAGAHFFTDDKIMYEPACEPKKTCNYDMITFKGYLSRFMWQTALMLPSLRDKVDSLMIPTAQAASSICTGGKDGRQCGMKWYTGSFDYATLGGQMGALEAVQGLLSHGSAAPLEGNDIEWVKKASFKPIDPYSEIASTQTSSTVVVTSTPSPTTTTSTTAKPSSTTKHKNVATPTGCADNKFAGVVVAGLVAWGMT</sequence>
<comment type="caution">
    <text evidence="12">The sequence shown here is derived from an EMBL/GenBank/DDBJ whole genome shotgun (WGS) entry which is preliminary data.</text>
</comment>
<dbReference type="Pfam" id="PF03663">
    <property type="entry name" value="Glyco_hydro_76"/>
    <property type="match status" value="1"/>
</dbReference>
<dbReference type="PIRSF" id="PIRSF016302">
    <property type="entry name" value="Man_a_manosd"/>
    <property type="match status" value="1"/>
</dbReference>
<dbReference type="GO" id="GO:0016052">
    <property type="term" value="P:carbohydrate catabolic process"/>
    <property type="evidence" value="ECO:0007669"/>
    <property type="project" value="InterPro"/>
</dbReference>
<evidence type="ECO:0000256" key="10">
    <source>
        <dbReference type="PIRNR" id="PIRNR016302"/>
    </source>
</evidence>
<evidence type="ECO:0000313" key="13">
    <source>
        <dbReference type="Proteomes" id="UP000078397"/>
    </source>
</evidence>
<evidence type="ECO:0000256" key="5">
    <source>
        <dbReference type="ARBA" id="ARBA00022729"/>
    </source>
</evidence>
<dbReference type="InterPro" id="IPR008928">
    <property type="entry name" value="6-hairpin_glycosidase_sf"/>
</dbReference>
<dbReference type="PANTHER" id="PTHR12145">
    <property type="entry name" value="MANNAN ENDO-1,6-ALPHA-MANNOSIDASE DCW1"/>
    <property type="match status" value="1"/>
</dbReference>
<dbReference type="FunFam" id="1.50.10.20:FF:000006">
    <property type="entry name" value="Mannan endo-1,6-alpha-mannosidase"/>
    <property type="match status" value="1"/>
</dbReference>
<keyword evidence="6 10" id="KW-0378">Hydrolase</keyword>
<name>A0A179FLD2_METCM</name>
<dbReference type="SUPFAM" id="SSF48208">
    <property type="entry name" value="Six-hairpin glycosidases"/>
    <property type="match status" value="1"/>
</dbReference>
<evidence type="ECO:0000256" key="1">
    <source>
        <dbReference type="ARBA" id="ARBA00001452"/>
    </source>
</evidence>
<dbReference type="Gene3D" id="1.50.10.20">
    <property type="match status" value="1"/>
</dbReference>
<dbReference type="EMBL" id="LSBJ02000004">
    <property type="protein sequence ID" value="OAQ66021.1"/>
    <property type="molecule type" value="Genomic_DNA"/>
</dbReference>
<dbReference type="GO" id="GO:0008496">
    <property type="term" value="F:mannan endo-1,6-alpha-mannosidase activity"/>
    <property type="evidence" value="ECO:0007669"/>
    <property type="project" value="UniProtKB-UniRule"/>
</dbReference>
<dbReference type="GeneID" id="28850456"/>
<dbReference type="GO" id="GO:0012505">
    <property type="term" value="C:endomembrane system"/>
    <property type="evidence" value="ECO:0007669"/>
    <property type="project" value="UniProtKB-SubCell"/>
</dbReference>
<evidence type="ECO:0000256" key="4">
    <source>
        <dbReference type="ARBA" id="ARBA00012350"/>
    </source>
</evidence>
<reference evidence="12 13" key="1">
    <citation type="journal article" date="2016" name="PLoS Pathog.">
        <title>Biosynthesis of antibiotic leucinostatins in bio-control fungus Purpureocillium lilacinum and their inhibition on phytophthora revealed by genome mining.</title>
        <authorList>
            <person name="Wang G."/>
            <person name="Liu Z."/>
            <person name="Lin R."/>
            <person name="Li E."/>
            <person name="Mao Z."/>
            <person name="Ling J."/>
            <person name="Yang Y."/>
            <person name="Yin W.B."/>
            <person name="Xie B."/>
        </authorList>
    </citation>
    <scope>NUCLEOTIDE SEQUENCE [LARGE SCALE GENOMIC DNA]</scope>
    <source>
        <strain evidence="12">170</strain>
    </source>
</reference>
<keyword evidence="13" id="KW-1185">Reference proteome</keyword>
<protein>
    <recommendedName>
        <fullName evidence="4 10">Mannan endo-1,6-alpha-mannosidase</fullName>
        <ecNumber evidence="4 10">3.2.1.101</ecNumber>
    </recommendedName>
</protein>
<dbReference type="PANTHER" id="PTHR12145:SF38">
    <property type="entry name" value="MANNAN ENDO-1,6-ALPHA-MANNOSIDASE"/>
    <property type="match status" value="1"/>
</dbReference>
<evidence type="ECO:0000256" key="9">
    <source>
        <dbReference type="ARBA" id="ARBA00023295"/>
    </source>
</evidence>
<dbReference type="GO" id="GO:0009272">
    <property type="term" value="P:fungal-type cell wall biogenesis"/>
    <property type="evidence" value="ECO:0007669"/>
    <property type="project" value="TreeGrafter"/>
</dbReference>
<feature type="compositionally biased region" description="Low complexity" evidence="11">
    <location>
        <begin position="429"/>
        <end position="451"/>
    </location>
</feature>
<dbReference type="STRING" id="1380566.A0A179FLD2"/>
<organism evidence="12 13">
    <name type="scientific">Pochonia chlamydosporia 170</name>
    <dbReference type="NCBI Taxonomy" id="1380566"/>
    <lineage>
        <taxon>Eukaryota</taxon>
        <taxon>Fungi</taxon>
        <taxon>Dikarya</taxon>
        <taxon>Ascomycota</taxon>
        <taxon>Pezizomycotina</taxon>
        <taxon>Sordariomycetes</taxon>
        <taxon>Hypocreomycetidae</taxon>
        <taxon>Hypocreales</taxon>
        <taxon>Clavicipitaceae</taxon>
        <taxon>Pochonia</taxon>
    </lineage>
</organism>
<evidence type="ECO:0000256" key="11">
    <source>
        <dbReference type="SAM" id="MobiDB-lite"/>
    </source>
</evidence>
<evidence type="ECO:0000256" key="3">
    <source>
        <dbReference type="ARBA" id="ARBA00009699"/>
    </source>
</evidence>
<dbReference type="Proteomes" id="UP000078397">
    <property type="component" value="Unassembled WGS sequence"/>
</dbReference>
<evidence type="ECO:0000256" key="2">
    <source>
        <dbReference type="ARBA" id="ARBA00004308"/>
    </source>
</evidence>
<dbReference type="InterPro" id="IPR014480">
    <property type="entry name" value="Mannan-1_6-alpha_mannosidase"/>
</dbReference>
<keyword evidence="9 10" id="KW-0326">Glycosidase</keyword>
<keyword evidence="8" id="KW-0325">Glycoprotein</keyword>
<dbReference type="RefSeq" id="XP_018143108.1">
    <property type="nucleotide sequence ID" value="XM_018286462.1"/>
</dbReference>
<evidence type="ECO:0000313" key="12">
    <source>
        <dbReference type="EMBL" id="OAQ66021.1"/>
    </source>
</evidence>
<evidence type="ECO:0000256" key="8">
    <source>
        <dbReference type="ARBA" id="ARBA00023180"/>
    </source>
</evidence>
<dbReference type="EC" id="3.2.1.101" evidence="4 10"/>
<keyword evidence="5" id="KW-0732">Signal</keyword>
<gene>
    <name evidence="12" type="ORF">VFPPC_07639</name>
</gene>
<feature type="region of interest" description="Disordered" evidence="11">
    <location>
        <begin position="429"/>
        <end position="458"/>
    </location>
</feature>
<evidence type="ECO:0000256" key="7">
    <source>
        <dbReference type="ARBA" id="ARBA00023136"/>
    </source>
</evidence>